<evidence type="ECO:0000313" key="2">
    <source>
        <dbReference type="EMBL" id="KAF2808022.1"/>
    </source>
</evidence>
<accession>A0A6A6YGT6</accession>
<dbReference type="Proteomes" id="UP000504636">
    <property type="component" value="Unplaced"/>
</dbReference>
<evidence type="ECO:0000313" key="4">
    <source>
        <dbReference type="RefSeq" id="XP_033574986.1"/>
    </source>
</evidence>
<keyword evidence="3" id="KW-1185">Reference proteome</keyword>
<dbReference type="AlphaFoldDB" id="A0A6A6YGT6"/>
<name>A0A6A6YGT6_9PEZI</name>
<dbReference type="GeneID" id="54469135"/>
<gene>
    <name evidence="2 4" type="ORF">BDZ99DRAFT_572890</name>
</gene>
<organism evidence="2">
    <name type="scientific">Mytilinidion resinicola</name>
    <dbReference type="NCBI Taxonomy" id="574789"/>
    <lineage>
        <taxon>Eukaryota</taxon>
        <taxon>Fungi</taxon>
        <taxon>Dikarya</taxon>
        <taxon>Ascomycota</taxon>
        <taxon>Pezizomycotina</taxon>
        <taxon>Dothideomycetes</taxon>
        <taxon>Pleosporomycetidae</taxon>
        <taxon>Mytilinidiales</taxon>
        <taxon>Mytilinidiaceae</taxon>
        <taxon>Mytilinidion</taxon>
    </lineage>
</organism>
<dbReference type="OrthoDB" id="438179at2759"/>
<evidence type="ECO:0000256" key="1">
    <source>
        <dbReference type="SAM" id="MobiDB-lite"/>
    </source>
</evidence>
<feature type="region of interest" description="Disordered" evidence="1">
    <location>
        <begin position="1"/>
        <end position="87"/>
    </location>
</feature>
<dbReference type="RefSeq" id="XP_033574986.1">
    <property type="nucleotide sequence ID" value="XM_033728242.1"/>
</dbReference>
<reference evidence="4" key="2">
    <citation type="submission" date="2020-04" db="EMBL/GenBank/DDBJ databases">
        <authorList>
            <consortium name="NCBI Genome Project"/>
        </authorList>
    </citation>
    <scope>NUCLEOTIDE SEQUENCE</scope>
    <source>
        <strain evidence="4">CBS 304.34</strain>
    </source>
</reference>
<proteinExistence type="predicted"/>
<dbReference type="EMBL" id="MU003704">
    <property type="protein sequence ID" value="KAF2808022.1"/>
    <property type="molecule type" value="Genomic_DNA"/>
</dbReference>
<sequence>MDPPQARPDAQLPPLKIYNSLTRSKDDFVPVDPTGKMADVKDESEFPGLAPAKHSRSESSSSEKAINEPRKAPEAPQDEGGQEVPEAGLECVGVSVYGGAKSGMRFHNIRSMGMLR</sequence>
<reference evidence="2 4" key="1">
    <citation type="journal article" date="2020" name="Stud. Mycol.">
        <title>101 Dothideomycetes genomes: a test case for predicting lifestyles and emergence of pathogens.</title>
        <authorList>
            <person name="Haridas S."/>
            <person name="Albert R."/>
            <person name="Binder M."/>
            <person name="Bloem J."/>
            <person name="Labutti K."/>
            <person name="Salamov A."/>
            <person name="Andreopoulos B."/>
            <person name="Baker S."/>
            <person name="Barry K."/>
            <person name="Bills G."/>
            <person name="Bluhm B."/>
            <person name="Cannon C."/>
            <person name="Castanera R."/>
            <person name="Culley D."/>
            <person name="Daum C."/>
            <person name="Ezra D."/>
            <person name="Gonzalez J."/>
            <person name="Henrissat B."/>
            <person name="Kuo A."/>
            <person name="Liang C."/>
            <person name="Lipzen A."/>
            <person name="Lutzoni F."/>
            <person name="Magnuson J."/>
            <person name="Mondo S."/>
            <person name="Nolan M."/>
            <person name="Ohm R."/>
            <person name="Pangilinan J."/>
            <person name="Park H.-J."/>
            <person name="Ramirez L."/>
            <person name="Alfaro M."/>
            <person name="Sun H."/>
            <person name="Tritt A."/>
            <person name="Yoshinaga Y."/>
            <person name="Zwiers L.-H."/>
            <person name="Turgeon B."/>
            <person name="Goodwin S."/>
            <person name="Spatafora J."/>
            <person name="Crous P."/>
            <person name="Grigoriev I."/>
        </authorList>
    </citation>
    <scope>NUCLEOTIDE SEQUENCE</scope>
    <source>
        <strain evidence="2 4">CBS 304.34</strain>
    </source>
</reference>
<evidence type="ECO:0000313" key="3">
    <source>
        <dbReference type="Proteomes" id="UP000504636"/>
    </source>
</evidence>
<protein>
    <submittedName>
        <fullName evidence="2 4">Uncharacterized protein</fullName>
    </submittedName>
</protein>
<reference evidence="4" key="3">
    <citation type="submission" date="2025-04" db="UniProtKB">
        <authorList>
            <consortium name="RefSeq"/>
        </authorList>
    </citation>
    <scope>IDENTIFICATION</scope>
    <source>
        <strain evidence="4">CBS 304.34</strain>
    </source>
</reference>